<dbReference type="AlphaFoldDB" id="A0A182FXI2"/>
<name>A0A182FXI2_ANOAL</name>
<organism evidence="1 2">
    <name type="scientific">Anopheles albimanus</name>
    <name type="common">New world malaria mosquito</name>
    <dbReference type="NCBI Taxonomy" id="7167"/>
    <lineage>
        <taxon>Eukaryota</taxon>
        <taxon>Metazoa</taxon>
        <taxon>Ecdysozoa</taxon>
        <taxon>Arthropoda</taxon>
        <taxon>Hexapoda</taxon>
        <taxon>Insecta</taxon>
        <taxon>Pterygota</taxon>
        <taxon>Neoptera</taxon>
        <taxon>Endopterygota</taxon>
        <taxon>Diptera</taxon>
        <taxon>Nematocera</taxon>
        <taxon>Culicoidea</taxon>
        <taxon>Culicidae</taxon>
        <taxon>Anophelinae</taxon>
        <taxon>Anopheles</taxon>
    </lineage>
</organism>
<dbReference type="EnsemblMetazoa" id="AALB014352-RA">
    <property type="protein sequence ID" value="AALB014352-PA"/>
    <property type="gene ID" value="AALB014352"/>
</dbReference>
<protein>
    <submittedName>
        <fullName evidence="1">Uncharacterized protein</fullName>
    </submittedName>
</protein>
<keyword evidence="2" id="KW-1185">Reference proteome</keyword>
<sequence>MLGEIKKPPKPCERVCWRGCWAPSRSR</sequence>
<dbReference type="VEuPathDB" id="VectorBase:AALB014352"/>
<reference evidence="1 2" key="1">
    <citation type="journal article" date="2017" name="G3 (Bethesda)">
        <title>The Physical Genome Mapping of Anopheles albimanus Corrected Scaffold Misassemblies and Identified Interarm Rearrangements in Genus Anopheles.</title>
        <authorList>
            <person name="Artemov G.N."/>
            <person name="Peery A.N."/>
            <person name="Jiang X."/>
            <person name="Tu Z."/>
            <person name="Stegniy V.N."/>
            <person name="Sharakhova M.V."/>
            <person name="Sharakhov I.V."/>
        </authorList>
    </citation>
    <scope>NUCLEOTIDE SEQUENCE [LARGE SCALE GENOMIC DNA]</scope>
    <source>
        <strain evidence="1 2">ALBI9_A</strain>
    </source>
</reference>
<evidence type="ECO:0000313" key="2">
    <source>
        <dbReference type="Proteomes" id="UP000069272"/>
    </source>
</evidence>
<accession>A0A182FXI2</accession>
<proteinExistence type="predicted"/>
<evidence type="ECO:0000313" key="1">
    <source>
        <dbReference type="EnsemblMetazoa" id="AALB014352-PA"/>
    </source>
</evidence>
<reference evidence="1" key="2">
    <citation type="submission" date="2022-08" db="UniProtKB">
        <authorList>
            <consortium name="EnsemblMetazoa"/>
        </authorList>
    </citation>
    <scope>IDENTIFICATION</scope>
    <source>
        <strain evidence="1">STECLA/ALBI9_A</strain>
    </source>
</reference>
<dbReference type="Proteomes" id="UP000069272">
    <property type="component" value="Chromosome 2R"/>
</dbReference>